<sequence>MTNLSISNEIRRFILNSIPSVSYLEAMLLMRSVKDHDWTVEELSKRLFINESATETILKQLQGTGIIKMINNEMPLYRYEPQTPELKNLIDQIAILYSSHLIEITNLIHSNIGKKAHKFANAFIWRKDS</sequence>
<proteinExistence type="predicted"/>
<reference evidence="1 2" key="1">
    <citation type="submission" date="2018-06" db="EMBL/GenBank/DDBJ databases">
        <authorList>
            <consortium name="Pathogen Informatics"/>
            <person name="Doyle S."/>
        </authorList>
    </citation>
    <scope>NUCLEOTIDE SEQUENCE [LARGE SCALE GENOMIC DNA]</scope>
    <source>
        <strain evidence="1 2">NCTC11532</strain>
    </source>
</reference>
<protein>
    <submittedName>
        <fullName evidence="1">Uncharacterized protein</fullName>
    </submittedName>
</protein>
<accession>A0A378LQV9</accession>
<gene>
    <name evidence="1" type="ORF">NCTC11532_01356</name>
</gene>
<organism evidence="1 2">
    <name type="scientific">Legionella wadsworthii</name>
    <dbReference type="NCBI Taxonomy" id="28088"/>
    <lineage>
        <taxon>Bacteria</taxon>
        <taxon>Pseudomonadati</taxon>
        <taxon>Pseudomonadota</taxon>
        <taxon>Gammaproteobacteria</taxon>
        <taxon>Legionellales</taxon>
        <taxon>Legionellaceae</taxon>
        <taxon>Legionella</taxon>
    </lineage>
</organism>
<dbReference type="AlphaFoldDB" id="A0A378LQV9"/>
<keyword evidence="2" id="KW-1185">Reference proteome</keyword>
<dbReference type="EMBL" id="UGPB01000001">
    <property type="protein sequence ID" value="STY29173.1"/>
    <property type="molecule type" value="Genomic_DNA"/>
</dbReference>
<evidence type="ECO:0000313" key="1">
    <source>
        <dbReference type="EMBL" id="STY29173.1"/>
    </source>
</evidence>
<evidence type="ECO:0000313" key="2">
    <source>
        <dbReference type="Proteomes" id="UP000255297"/>
    </source>
</evidence>
<name>A0A378LQV9_9GAMM</name>
<dbReference type="Proteomes" id="UP000255297">
    <property type="component" value="Unassembled WGS sequence"/>
</dbReference>
<dbReference type="STRING" id="1122170.GCA_000701265_01130"/>